<dbReference type="EMBL" id="LWDF02000053">
    <property type="protein sequence ID" value="KAE8258887.1"/>
    <property type="molecule type" value="Genomic_DNA"/>
</dbReference>
<dbReference type="InterPro" id="IPR040457">
    <property type="entry name" value="GCP_C"/>
</dbReference>
<dbReference type="PANTHER" id="PTHR19302">
    <property type="entry name" value="GAMMA TUBULIN COMPLEX PROTEIN"/>
    <property type="match status" value="1"/>
</dbReference>
<comment type="caution">
    <text evidence="9">The sequence shown here is derived from an EMBL/GenBank/DDBJ whole genome shotgun (WGS) entry which is preliminary data.</text>
</comment>
<dbReference type="AlphaFoldDB" id="A0A177TUY4"/>
<evidence type="ECO:0000256" key="2">
    <source>
        <dbReference type="ARBA" id="ARBA00010337"/>
    </source>
</evidence>
<dbReference type="GO" id="GO:0043015">
    <property type="term" value="F:gamma-tubulin binding"/>
    <property type="evidence" value="ECO:0007669"/>
    <property type="project" value="InterPro"/>
</dbReference>
<feature type="compositionally biased region" description="Acidic residues" evidence="6">
    <location>
        <begin position="424"/>
        <end position="465"/>
    </location>
</feature>
<feature type="compositionally biased region" description="Basic and acidic residues" evidence="6">
    <location>
        <begin position="224"/>
        <end position="236"/>
    </location>
</feature>
<evidence type="ECO:0000313" key="10">
    <source>
        <dbReference type="Proteomes" id="UP000077521"/>
    </source>
</evidence>
<dbReference type="Pfam" id="PF17681">
    <property type="entry name" value="GCP_N_terminal"/>
    <property type="match status" value="3"/>
</dbReference>
<dbReference type="GO" id="GO:0044732">
    <property type="term" value="C:mitotic spindle pole body"/>
    <property type="evidence" value="ECO:0007669"/>
    <property type="project" value="TreeGrafter"/>
</dbReference>
<evidence type="ECO:0000256" key="3">
    <source>
        <dbReference type="ARBA" id="ARBA00022490"/>
    </source>
</evidence>
<dbReference type="InterPro" id="IPR041470">
    <property type="entry name" value="GCP_N"/>
</dbReference>
<feature type="domain" description="Gamma tubulin complex component protein N-terminal" evidence="8">
    <location>
        <begin position="533"/>
        <end position="622"/>
    </location>
</feature>
<dbReference type="GO" id="GO:0051225">
    <property type="term" value="P:spindle assembly"/>
    <property type="evidence" value="ECO:0007669"/>
    <property type="project" value="TreeGrafter"/>
</dbReference>
<dbReference type="Proteomes" id="UP000077521">
    <property type="component" value="Unassembled WGS sequence"/>
</dbReference>
<feature type="domain" description="Gamma tubulin complex component protein N-terminal" evidence="8">
    <location>
        <begin position="697"/>
        <end position="811"/>
    </location>
</feature>
<reference evidence="9" key="1">
    <citation type="submission" date="2016-04" db="EMBL/GenBank/DDBJ databases">
        <authorList>
            <person name="Nguyen H.D."/>
            <person name="Samba Siva P."/>
            <person name="Cullis J."/>
            <person name="Levesque C.A."/>
            <person name="Hambleton S."/>
        </authorList>
    </citation>
    <scope>NUCLEOTIDE SEQUENCE</scope>
    <source>
        <strain evidence="9">DAOMC 236416</strain>
    </source>
</reference>
<protein>
    <submittedName>
        <fullName evidence="9">Uncharacterized protein</fullName>
    </submittedName>
</protein>
<dbReference type="InterPro" id="IPR007259">
    <property type="entry name" value="GCP"/>
</dbReference>
<feature type="region of interest" description="Disordered" evidence="6">
    <location>
        <begin position="1"/>
        <end position="87"/>
    </location>
</feature>
<dbReference type="GO" id="GO:0007020">
    <property type="term" value="P:microtubule nucleation"/>
    <property type="evidence" value="ECO:0007669"/>
    <property type="project" value="InterPro"/>
</dbReference>
<feature type="domain" description="Gamma tubulin complex component C-terminal" evidence="7">
    <location>
        <begin position="816"/>
        <end position="1159"/>
    </location>
</feature>
<evidence type="ECO:0000256" key="1">
    <source>
        <dbReference type="ARBA" id="ARBA00004245"/>
    </source>
</evidence>
<reference evidence="9" key="2">
    <citation type="journal article" date="2019" name="IMA Fungus">
        <title>Genome sequencing and comparison of five Tilletia species to identify candidate genes for the detection of regulated species infecting wheat.</title>
        <authorList>
            <person name="Nguyen H.D.T."/>
            <person name="Sultana T."/>
            <person name="Kesanakurti P."/>
            <person name="Hambleton S."/>
        </authorList>
    </citation>
    <scope>NUCLEOTIDE SEQUENCE</scope>
    <source>
        <strain evidence="9">DAOMC 236416</strain>
    </source>
</reference>
<feature type="compositionally biased region" description="Basic residues" evidence="6">
    <location>
        <begin position="470"/>
        <end position="481"/>
    </location>
</feature>
<feature type="region of interest" description="Disordered" evidence="6">
    <location>
        <begin position="424"/>
        <end position="522"/>
    </location>
</feature>
<sequence length="1164" mass="129070">MSAQGRGGNAPLVPPETPLARTSSRTTRNVQLSESKLRKYSRNIAALQRSTRKARATTGDLISQSETDGENDAGAGTDAEAADRDSAAIASAQEADLIEERLFGTLTATTHVVSDRFNLPIGHVLLSRGGSSASKQAFTAGGSGAAGAAGPAAGADFIGGRPGNRRTGSAASMAMQQTPDDSFIPESSFVHNPLNRRIPPPSPRVRQQSGHGRDQGTRNKGKGKHDVGSKEMDRDPTVTSAPPAASGTSNKDRGAAAFVGSDVIPLPVGDVEIQEALILEDILFVLMGIEGQYIHYAPSYDPTNPAHRLRGATFTIDPTLDASLRDLTDRVVVLATFYTSVLAFVELESSLEFGTVIHALCASVREQLRDYETLVVQLEHQMETSPTFTLQKLWFYVHPTIRTLSLIHALTGYIASITHADILEDDDDDSSDEDDDNEDDDDDDDLEDDDDSDEGSMSEGDLSESEAERRKRRRRRKRRKQREREELANDQSLERERRALLGLDDDEDGAGGGKASTGLGDGREARLKGGIVRGGEVLSLLWDRMQKMSGDPKAHALYASLFLRASQPYVRTLLLWITTGHLSDTYSEFMVMEDARVTRASLESDPTDEYWERRYTLRDETVLANLERRKAYAALEAQAQAAGEEEIEAAAAVEGGWDEDLGLGLGPGAGALAAQQLLQQQQGGGGAVGRGIFTGGAKIPGFLQPWKHKILLAGKYLNVIRECGVEVMGAPAPGADGAAKGGVDGNVDGRGAGGSALIDGTLVWPAGLKGGLDALNGDENELIEMNTDDFFQRIEAAYQRANEALLRLLLHDQHIIERLRSLKHYFFLSQSDYFNSFLEQAKGELRKYVIPQKLRETTTTRLQTHLGMVLGSSSCVGFGDPYREDIRIEIATEGAYDQLQRIAETKGGIEAARAQAEKKRSAKSKPEQYRLLELLQFDITVKFPVSLIISKKNILRWQFVQRCIIHLKVSERQLVEVWLEHQEDAWREQTPSHPELKRWKTRVFQLRHRMMFFVQQVLAFVTFEVIEPNWRELEAKMAGVQTVDQFMRDHLGFLNTCRNECMLTDYRYLRFLRQLMRAIAVFCESRREFQEQLMKERTAMREHEMSEQAGDRLKLADGVEHYIGRIEESWEKNFKVFRDVVTLLSTTDNPAALPLSYRLQSAVV</sequence>
<evidence type="ECO:0000256" key="4">
    <source>
        <dbReference type="ARBA" id="ARBA00022701"/>
    </source>
</evidence>
<dbReference type="PANTHER" id="PTHR19302:SF13">
    <property type="entry name" value="GAMMA-TUBULIN COMPLEX COMPONENT 2"/>
    <property type="match status" value="1"/>
</dbReference>
<dbReference type="GO" id="GO:0000930">
    <property type="term" value="C:gamma-tubulin complex"/>
    <property type="evidence" value="ECO:0007669"/>
    <property type="project" value="TreeGrafter"/>
</dbReference>
<keyword evidence="5" id="KW-0206">Cytoskeleton</keyword>
<keyword evidence="4" id="KW-0493">Microtubule</keyword>
<feature type="compositionally biased region" description="Polar residues" evidence="6">
    <location>
        <begin position="166"/>
        <end position="180"/>
    </location>
</feature>
<dbReference type="GO" id="GO:0000278">
    <property type="term" value="P:mitotic cell cycle"/>
    <property type="evidence" value="ECO:0007669"/>
    <property type="project" value="TreeGrafter"/>
</dbReference>
<feature type="region of interest" description="Disordered" evidence="6">
    <location>
        <begin position="156"/>
        <end position="253"/>
    </location>
</feature>
<dbReference type="InterPro" id="IPR042241">
    <property type="entry name" value="GCP_C_sf"/>
</dbReference>
<dbReference type="GO" id="GO:0031122">
    <property type="term" value="P:cytoplasmic microtubule organization"/>
    <property type="evidence" value="ECO:0007669"/>
    <property type="project" value="TreeGrafter"/>
</dbReference>
<dbReference type="GO" id="GO:0005874">
    <property type="term" value="C:microtubule"/>
    <property type="evidence" value="ECO:0007669"/>
    <property type="project" value="UniProtKB-KW"/>
</dbReference>
<organism evidence="9 10">
    <name type="scientific">Tilletia indica</name>
    <dbReference type="NCBI Taxonomy" id="43049"/>
    <lineage>
        <taxon>Eukaryota</taxon>
        <taxon>Fungi</taxon>
        <taxon>Dikarya</taxon>
        <taxon>Basidiomycota</taxon>
        <taxon>Ustilaginomycotina</taxon>
        <taxon>Exobasidiomycetes</taxon>
        <taxon>Tilletiales</taxon>
        <taxon>Tilletiaceae</taxon>
        <taxon>Tilletia</taxon>
    </lineage>
</organism>
<dbReference type="Gene3D" id="1.20.120.1900">
    <property type="entry name" value="Gamma-tubulin complex, C-terminal domain"/>
    <property type="match status" value="1"/>
</dbReference>
<feature type="domain" description="Gamma tubulin complex component protein N-terminal" evidence="8">
    <location>
        <begin position="279"/>
        <end position="414"/>
    </location>
</feature>
<keyword evidence="10" id="KW-1185">Reference proteome</keyword>
<evidence type="ECO:0000259" key="7">
    <source>
        <dbReference type="Pfam" id="PF04130"/>
    </source>
</evidence>
<dbReference type="GO" id="GO:0051011">
    <property type="term" value="F:microtubule minus-end binding"/>
    <property type="evidence" value="ECO:0007669"/>
    <property type="project" value="TreeGrafter"/>
</dbReference>
<dbReference type="GO" id="GO:0000922">
    <property type="term" value="C:spindle pole"/>
    <property type="evidence" value="ECO:0007669"/>
    <property type="project" value="InterPro"/>
</dbReference>
<comment type="similarity">
    <text evidence="2">Belongs to the TUBGCP family.</text>
</comment>
<evidence type="ECO:0000313" key="9">
    <source>
        <dbReference type="EMBL" id="KAE8258887.1"/>
    </source>
</evidence>
<dbReference type="GO" id="GO:0051321">
    <property type="term" value="P:meiotic cell cycle"/>
    <property type="evidence" value="ECO:0007669"/>
    <property type="project" value="TreeGrafter"/>
</dbReference>
<evidence type="ECO:0000256" key="6">
    <source>
        <dbReference type="SAM" id="MobiDB-lite"/>
    </source>
</evidence>
<feature type="compositionally biased region" description="Basic and acidic residues" evidence="6">
    <location>
        <begin position="482"/>
        <end position="499"/>
    </location>
</feature>
<comment type="subcellular location">
    <subcellularLocation>
        <location evidence="1">Cytoplasm</location>
        <location evidence="1">Cytoskeleton</location>
    </subcellularLocation>
</comment>
<name>A0A177TUY4_9BASI</name>
<evidence type="ECO:0000256" key="5">
    <source>
        <dbReference type="ARBA" id="ARBA00023212"/>
    </source>
</evidence>
<accession>A0A177TUY4</accession>
<feature type="compositionally biased region" description="Polar residues" evidence="6">
    <location>
        <begin position="20"/>
        <end position="34"/>
    </location>
</feature>
<proteinExistence type="inferred from homology"/>
<evidence type="ECO:0000259" key="8">
    <source>
        <dbReference type="Pfam" id="PF17681"/>
    </source>
</evidence>
<dbReference type="Pfam" id="PF04130">
    <property type="entry name" value="GCP_C_terminal"/>
    <property type="match status" value="1"/>
</dbReference>
<keyword evidence="3" id="KW-0963">Cytoplasm</keyword>
<gene>
    <name evidence="9" type="ORF">A4X13_0g1379</name>
</gene>